<dbReference type="InterPro" id="IPR039426">
    <property type="entry name" value="TonB-dep_rcpt-like"/>
</dbReference>
<dbReference type="GO" id="GO:0009279">
    <property type="term" value="C:cell outer membrane"/>
    <property type="evidence" value="ECO:0007669"/>
    <property type="project" value="UniProtKB-SubCell"/>
</dbReference>
<dbReference type="Gene3D" id="2.40.170.20">
    <property type="entry name" value="TonB-dependent receptor, beta-barrel domain"/>
    <property type="match status" value="1"/>
</dbReference>
<evidence type="ECO:0000256" key="3">
    <source>
        <dbReference type="ARBA" id="ARBA00022452"/>
    </source>
</evidence>
<dbReference type="PANTHER" id="PTHR40980:SF3">
    <property type="entry name" value="TONB-DEPENDENT RECEPTOR-LIKE BETA-BARREL DOMAIN-CONTAINING PROTEIN"/>
    <property type="match status" value="1"/>
</dbReference>
<evidence type="ECO:0000259" key="12">
    <source>
        <dbReference type="Pfam" id="PF07715"/>
    </source>
</evidence>
<comment type="similarity">
    <text evidence="8 9">Belongs to the TonB-dependent receptor family.</text>
</comment>
<sequence length="925" mass="101881">MFQRSALSSAITLVVAMTSQPLYAQDSTSPDNNGDMEEVVVTGIRGSLTKALDIKRNEIQIVDAIVAEDIGKFPDNNVVEALQRVTGVQVTGRGGGEVDGVTIRGLGDVSTTVNGRQIFTSTGRSVALADIPASLLNRVDVFKTRSADQLEGGIAGNIDIKTHRPFNFDGSKVVMAARGIYQSTSEKTDPNVSMLASNRWSSGAGEFGALINLSYAETNYRDENIWIGSLDPYNADTYGVIRSSEGGFQTGTDQGLSSAPGSTLNVNGIPTEYVLLRDAMGFTDFTGKRERPAANISLQYAPDDKSEYLFETFYNGYRNQSFNSLVFINTNGASHFRNPELYPNSNVVKTNYINNANMFTSGDGSSGHTDSWVYALGGKWEINDRLKVESEIVHQTSDYEGRFFAMRTDSVRDRLVVDFNYDNGLPLVAFLDDKETPNIDESDLTNPADWSMSTAYDNGPTDSGEATTFNIDADYEADWGIIKGISFGMRYDDRGAKSKYKDQSGSCKSETGCDLSLLPGLVNISKSGFFEGKAYVPSQWLAADGNYLLDHSDEIRALYGFQAGGSDYQPGSIFDINEKTTTAYVQANYEFNVFDKPLDGQIGVRFVKVDTNMNFFENANGDGVDWQPIEDEASENRALKNFVIRYSLTDQLMTRFTYGETIRRPGYGDLNPARTYRPTTTGLEFGTASGGNPNLKPAESVNYDWSLEYYFAESSSLYAVLFRRDVEGFVASATTNIEVTGNANPDLNGKYRLTLPSNTSNGQLNGVELGLVYFPDNLPTLLDGLGVQASVTLLDGETYDPVFDEDNNIIARTTNDMYGVSDTSYSIVLAYEKERFDARLSYVWRDDFKTGFNGCCSMPGGTWSASEASMDFQLSYDVTDNMVVTFDATNITDEIYKGYYTDDYLYNNGASIFARTYALGVRYSF</sequence>
<dbReference type="Proteomes" id="UP000216101">
    <property type="component" value="Unassembled WGS sequence"/>
</dbReference>
<comment type="subcellular location">
    <subcellularLocation>
        <location evidence="1 8">Cell outer membrane</location>
        <topology evidence="1 8">Multi-pass membrane protein</topology>
    </subcellularLocation>
</comment>
<evidence type="ECO:0000313" key="13">
    <source>
        <dbReference type="EMBL" id="OZY86557.1"/>
    </source>
</evidence>
<dbReference type="InterPro" id="IPR012910">
    <property type="entry name" value="Plug_dom"/>
</dbReference>
<dbReference type="Pfam" id="PF00593">
    <property type="entry name" value="TonB_dep_Rec_b-barrel"/>
    <property type="match status" value="1"/>
</dbReference>
<feature type="signal peptide" evidence="10">
    <location>
        <begin position="1"/>
        <end position="24"/>
    </location>
</feature>
<gene>
    <name evidence="13" type="ORF">CBP51_05925</name>
</gene>
<keyword evidence="13" id="KW-0675">Receptor</keyword>
<keyword evidence="6 8" id="KW-0472">Membrane</keyword>
<evidence type="ECO:0000256" key="7">
    <source>
        <dbReference type="ARBA" id="ARBA00023237"/>
    </source>
</evidence>
<evidence type="ECO:0000256" key="8">
    <source>
        <dbReference type="PROSITE-ProRule" id="PRU01360"/>
    </source>
</evidence>
<keyword evidence="14" id="KW-1185">Reference proteome</keyword>
<dbReference type="AlphaFoldDB" id="A0A266Q9I6"/>
<dbReference type="PROSITE" id="PS52016">
    <property type="entry name" value="TONB_DEPENDENT_REC_3"/>
    <property type="match status" value="1"/>
</dbReference>
<reference evidence="14" key="1">
    <citation type="submission" date="2017-05" db="EMBL/GenBank/DDBJ databases">
        <authorList>
            <person name="Barney B.M."/>
        </authorList>
    </citation>
    <scope>NUCLEOTIDE SEQUENCE [LARGE SCALE GENOMIC DNA]</scope>
    <source>
        <strain evidence="14">PSBB022</strain>
    </source>
</reference>
<keyword evidence="2 8" id="KW-0813">Transport</keyword>
<dbReference type="EMBL" id="NHNI01000001">
    <property type="protein sequence ID" value="OZY86557.1"/>
    <property type="molecule type" value="Genomic_DNA"/>
</dbReference>
<dbReference type="RefSeq" id="WP_094984197.1">
    <property type="nucleotide sequence ID" value="NZ_NHNI01000001.1"/>
</dbReference>
<keyword evidence="7 8" id="KW-0998">Cell outer membrane</keyword>
<dbReference type="Gene3D" id="2.170.130.10">
    <property type="entry name" value="TonB-dependent receptor, plug domain"/>
    <property type="match status" value="1"/>
</dbReference>
<keyword evidence="3 8" id="KW-1134">Transmembrane beta strand</keyword>
<protein>
    <submittedName>
        <fullName evidence="13">TonB-dependent receptor</fullName>
    </submittedName>
</protein>
<dbReference type="NCBIfam" id="TIGR01782">
    <property type="entry name" value="TonB-Xanth-Caul"/>
    <property type="match status" value="1"/>
</dbReference>
<keyword evidence="10" id="KW-0732">Signal</keyword>
<accession>A0A266Q9I6</accession>
<name>A0A266Q9I6_9GAMM</name>
<evidence type="ECO:0000259" key="11">
    <source>
        <dbReference type="Pfam" id="PF00593"/>
    </source>
</evidence>
<evidence type="ECO:0000256" key="9">
    <source>
        <dbReference type="RuleBase" id="RU003357"/>
    </source>
</evidence>
<evidence type="ECO:0000313" key="14">
    <source>
        <dbReference type="Proteomes" id="UP000216101"/>
    </source>
</evidence>
<keyword evidence="5 9" id="KW-0798">TonB box</keyword>
<dbReference type="InterPro" id="IPR036942">
    <property type="entry name" value="Beta-barrel_TonB_sf"/>
</dbReference>
<dbReference type="InterPro" id="IPR037066">
    <property type="entry name" value="Plug_dom_sf"/>
</dbReference>
<dbReference type="SUPFAM" id="SSF56935">
    <property type="entry name" value="Porins"/>
    <property type="match status" value="1"/>
</dbReference>
<comment type="caution">
    <text evidence="13">The sequence shown here is derived from an EMBL/GenBank/DDBJ whole genome shotgun (WGS) entry which is preliminary data.</text>
</comment>
<evidence type="ECO:0000256" key="4">
    <source>
        <dbReference type="ARBA" id="ARBA00022692"/>
    </source>
</evidence>
<evidence type="ECO:0000256" key="6">
    <source>
        <dbReference type="ARBA" id="ARBA00023136"/>
    </source>
</evidence>
<evidence type="ECO:0000256" key="1">
    <source>
        <dbReference type="ARBA" id="ARBA00004571"/>
    </source>
</evidence>
<feature type="domain" description="TonB-dependent receptor plug" evidence="12">
    <location>
        <begin position="57"/>
        <end position="156"/>
    </location>
</feature>
<evidence type="ECO:0000256" key="2">
    <source>
        <dbReference type="ARBA" id="ARBA00022448"/>
    </source>
</evidence>
<feature type="chain" id="PRO_5012153413" evidence="10">
    <location>
        <begin position="25"/>
        <end position="925"/>
    </location>
</feature>
<evidence type="ECO:0000256" key="10">
    <source>
        <dbReference type="SAM" id="SignalP"/>
    </source>
</evidence>
<organism evidence="13 14">
    <name type="scientific">Cellvibrio mixtus</name>
    <dbReference type="NCBI Taxonomy" id="39650"/>
    <lineage>
        <taxon>Bacteria</taxon>
        <taxon>Pseudomonadati</taxon>
        <taxon>Pseudomonadota</taxon>
        <taxon>Gammaproteobacteria</taxon>
        <taxon>Cellvibrionales</taxon>
        <taxon>Cellvibrionaceae</taxon>
        <taxon>Cellvibrio</taxon>
    </lineage>
</organism>
<dbReference type="PANTHER" id="PTHR40980">
    <property type="entry name" value="PLUG DOMAIN-CONTAINING PROTEIN"/>
    <property type="match status" value="1"/>
</dbReference>
<evidence type="ECO:0000256" key="5">
    <source>
        <dbReference type="ARBA" id="ARBA00023077"/>
    </source>
</evidence>
<keyword evidence="4 8" id="KW-0812">Transmembrane</keyword>
<feature type="domain" description="TonB-dependent receptor-like beta-barrel" evidence="11">
    <location>
        <begin position="422"/>
        <end position="891"/>
    </location>
</feature>
<dbReference type="Pfam" id="PF07715">
    <property type="entry name" value="Plug"/>
    <property type="match status" value="1"/>
</dbReference>
<proteinExistence type="inferred from homology"/>
<dbReference type="InterPro" id="IPR000531">
    <property type="entry name" value="Beta-barrel_TonB"/>
</dbReference>
<dbReference type="InterPro" id="IPR010104">
    <property type="entry name" value="TonB_rcpt_bac"/>
</dbReference>